<evidence type="ECO:0000313" key="3">
    <source>
        <dbReference type="Proteomes" id="UP001525968"/>
    </source>
</evidence>
<protein>
    <submittedName>
        <fullName evidence="2">Uncharacterized protein</fullName>
    </submittedName>
</protein>
<gene>
    <name evidence="2" type="ORF">N0K08_15420</name>
</gene>
<keyword evidence="3" id="KW-1185">Reference proteome</keyword>
<dbReference type="Proteomes" id="UP001525968">
    <property type="component" value="Unassembled WGS sequence"/>
</dbReference>
<reference evidence="2 3" key="1">
    <citation type="submission" date="2022-09" db="EMBL/GenBank/DDBJ databases">
        <title>Draft genome of isolate Be4.</title>
        <authorList>
            <person name="Sanchez-Castro I."/>
            <person name="Martinez-Rodriguez P."/>
            <person name="Descostes M."/>
            <person name="Merroun M."/>
        </authorList>
    </citation>
    <scope>NUCLEOTIDE SEQUENCE [LARGE SCALE GENOMIC DNA]</scope>
    <source>
        <strain evidence="2 3">Be4</strain>
    </source>
</reference>
<feature type="compositionally biased region" description="Low complexity" evidence="1">
    <location>
        <begin position="47"/>
        <end position="61"/>
    </location>
</feature>
<dbReference type="RefSeq" id="WP_261501275.1">
    <property type="nucleotide sequence ID" value="NZ_JAODYH010000007.1"/>
</dbReference>
<name>A0ABT2PNI1_9BURK</name>
<proteinExistence type="predicted"/>
<evidence type="ECO:0000313" key="2">
    <source>
        <dbReference type="EMBL" id="MCT9812035.1"/>
    </source>
</evidence>
<dbReference type="EMBL" id="JAODYH010000007">
    <property type="protein sequence ID" value="MCT9812035.1"/>
    <property type="molecule type" value="Genomic_DNA"/>
</dbReference>
<comment type="caution">
    <text evidence="2">The sequence shown here is derived from an EMBL/GenBank/DDBJ whole genome shotgun (WGS) entry which is preliminary data.</text>
</comment>
<feature type="region of interest" description="Disordered" evidence="1">
    <location>
        <begin position="28"/>
        <end position="66"/>
    </location>
</feature>
<accession>A0ABT2PNI1</accession>
<organism evidence="2 3">
    <name type="scientific">Acidovorax bellezanensis</name>
    <dbReference type="NCBI Taxonomy" id="2976702"/>
    <lineage>
        <taxon>Bacteria</taxon>
        <taxon>Pseudomonadati</taxon>
        <taxon>Pseudomonadota</taxon>
        <taxon>Betaproteobacteria</taxon>
        <taxon>Burkholderiales</taxon>
        <taxon>Comamonadaceae</taxon>
        <taxon>Acidovorax</taxon>
    </lineage>
</organism>
<evidence type="ECO:0000256" key="1">
    <source>
        <dbReference type="SAM" id="MobiDB-lite"/>
    </source>
</evidence>
<sequence>MLNKSSPPPAKQDAAPVDAMILIQIPPVPAPAPTHVRPGDYLSIRKQSATPSAGSGASPQAKTSAPILVNPQEQEMQVDAAAPPPLRLDSETIRKAMQQDGREGSAMGFANRNAQGPVRPGSDAAFAAAISAAGHRPCERGEFVGSGRGLLSAPFLAAAWLRGECAR</sequence>